<name>A0A1H2DN41_9BACT</name>
<keyword evidence="10" id="KW-1185">Reference proteome</keyword>
<dbReference type="PANTHER" id="PTHR11113:SF2">
    <property type="entry name" value="ADENINE DEAMINASE"/>
    <property type="match status" value="1"/>
</dbReference>
<gene>
    <name evidence="6" type="primary">ade</name>
    <name evidence="9" type="ORF">SAMN04487931_1018</name>
</gene>
<evidence type="ECO:0000259" key="7">
    <source>
        <dbReference type="Pfam" id="PF01979"/>
    </source>
</evidence>
<dbReference type="InterPro" id="IPR006679">
    <property type="entry name" value="Adenine_deam"/>
</dbReference>
<keyword evidence="4 6" id="KW-0464">Manganese</keyword>
<dbReference type="GO" id="GO:0000034">
    <property type="term" value="F:adenine deaminase activity"/>
    <property type="evidence" value="ECO:0007669"/>
    <property type="project" value="UniProtKB-UniRule"/>
</dbReference>
<feature type="domain" description="Adenine deaminase C-terminal" evidence="8">
    <location>
        <begin position="456"/>
        <end position="622"/>
    </location>
</feature>
<dbReference type="Gene3D" id="3.20.20.140">
    <property type="entry name" value="Metal-dependent hydrolases"/>
    <property type="match status" value="1"/>
</dbReference>
<accession>A0A1H2DN41</accession>
<evidence type="ECO:0000256" key="3">
    <source>
        <dbReference type="ARBA" id="ARBA00022801"/>
    </source>
</evidence>
<comment type="catalytic activity">
    <reaction evidence="5 6">
        <text>adenine + H2O + H(+) = hypoxanthine + NH4(+)</text>
        <dbReference type="Rhea" id="RHEA:23688"/>
        <dbReference type="ChEBI" id="CHEBI:15377"/>
        <dbReference type="ChEBI" id="CHEBI:15378"/>
        <dbReference type="ChEBI" id="CHEBI:16708"/>
        <dbReference type="ChEBI" id="CHEBI:17368"/>
        <dbReference type="ChEBI" id="CHEBI:28938"/>
        <dbReference type="EC" id="3.5.4.2"/>
    </reaction>
</comment>
<organism evidence="9 10">
    <name type="scientific">Desulfobacula phenolica</name>
    <dbReference type="NCBI Taxonomy" id="90732"/>
    <lineage>
        <taxon>Bacteria</taxon>
        <taxon>Pseudomonadati</taxon>
        <taxon>Thermodesulfobacteriota</taxon>
        <taxon>Desulfobacteria</taxon>
        <taxon>Desulfobacterales</taxon>
        <taxon>Desulfobacteraceae</taxon>
        <taxon>Desulfobacula</taxon>
    </lineage>
</organism>
<reference evidence="10" key="1">
    <citation type="submission" date="2016-10" db="EMBL/GenBank/DDBJ databases">
        <authorList>
            <person name="Varghese N."/>
            <person name="Submissions S."/>
        </authorList>
    </citation>
    <scope>NUCLEOTIDE SEQUENCE [LARGE SCALE GENOMIC DNA]</scope>
    <source>
        <strain evidence="10">DSM 3384</strain>
    </source>
</reference>
<evidence type="ECO:0000256" key="5">
    <source>
        <dbReference type="ARBA" id="ARBA00047720"/>
    </source>
</evidence>
<dbReference type="InterPro" id="IPR032466">
    <property type="entry name" value="Metal_Hydrolase"/>
</dbReference>
<dbReference type="InterPro" id="IPR011059">
    <property type="entry name" value="Metal-dep_hydrolase_composite"/>
</dbReference>
<feature type="domain" description="Amidohydrolase-related" evidence="7">
    <location>
        <begin position="121"/>
        <end position="395"/>
    </location>
</feature>
<protein>
    <recommendedName>
        <fullName evidence="2 6">Adenine deaminase</fullName>
        <shortName evidence="6">Adenase</shortName>
        <shortName evidence="6">Adenine aminase</shortName>
        <ecNumber evidence="2 6">3.5.4.2</ecNumber>
    </recommendedName>
</protein>
<dbReference type="SUPFAM" id="SSF51556">
    <property type="entry name" value="Metallo-dependent hydrolases"/>
    <property type="match status" value="1"/>
</dbReference>
<evidence type="ECO:0000313" key="9">
    <source>
        <dbReference type="EMBL" id="SDT83788.1"/>
    </source>
</evidence>
<keyword evidence="3 6" id="KW-0378">Hydrolase</keyword>
<dbReference type="Pfam" id="PF01979">
    <property type="entry name" value="Amidohydro_1"/>
    <property type="match status" value="1"/>
</dbReference>
<sequence>MTIANKINMSCANFTGIYRTKKTDVKKERPAGSVQKKDWRINPMKKNMFFNQNKQTLMDVAAGIQKADLVILNCKILNVYTGEIMDDHSICVKEKWIACISQDADAQTGPDTLVIDAKGMTVIPGLIDGHTHLANYFSPTQFLPYAIAGGTTCMVTETTEAYPVAGIDGVIDFIESYQDQPVKVFNTAPVMVSISKATNEIPEDELEKLLKREDVLGLGEVYWQSMLQYPERILPLMNMTLAMGKTVEGHSAGARGEKLAAYVGAGVSSCHEPITMEQALERLRMGIYVMAREGGVREDLEAISTIKDLGIDLRRLILVTDSVSPEFLMKNGTLEYVLQKAIKLGFDPVDAVRMVTLNVAEHFGIDHMVGGIAPGRFADLCIIPDIRTIKPAWVISNGQVIARNGECEILPRVHNYSPKSLNSVNLKKTFSQNDFQIQAPTGTKKADVRIIEKITQLVTKEQILSMPVKNNQIQVDIEKDIIKIAAVDRVKKSNQCFTGLVSGVGMKQGAIAASASWDTRDITVMGADEADMALAVNRIGQLQGGVVVCSNGRVLAELPMPIMGIMSDLSIEQIAGRTKQVNQAAKELGVVFEDPILSLITMTSPAIPYLKICEEGLVNLKDGKTIGLFVK</sequence>
<comment type="similarity">
    <text evidence="1 6">Belongs to the metallo-dependent hydrolases superfamily. Adenine deaminase family.</text>
</comment>
<dbReference type="SUPFAM" id="SSF51338">
    <property type="entry name" value="Composite domain of metallo-dependent hydrolases"/>
    <property type="match status" value="1"/>
</dbReference>
<proteinExistence type="inferred from homology"/>
<evidence type="ECO:0000256" key="1">
    <source>
        <dbReference type="ARBA" id="ARBA00006773"/>
    </source>
</evidence>
<dbReference type="Gene3D" id="2.30.40.10">
    <property type="entry name" value="Urease, subunit C, domain 1"/>
    <property type="match status" value="1"/>
</dbReference>
<dbReference type="InterPro" id="IPR006680">
    <property type="entry name" value="Amidohydro-rel"/>
</dbReference>
<evidence type="ECO:0000256" key="6">
    <source>
        <dbReference type="HAMAP-Rule" id="MF_01518"/>
    </source>
</evidence>
<dbReference type="EMBL" id="FNLL01000001">
    <property type="protein sequence ID" value="SDT83788.1"/>
    <property type="molecule type" value="Genomic_DNA"/>
</dbReference>
<dbReference type="GO" id="GO:0006146">
    <property type="term" value="P:adenine catabolic process"/>
    <property type="evidence" value="ECO:0007669"/>
    <property type="project" value="InterPro"/>
</dbReference>
<dbReference type="InterPro" id="IPR026912">
    <property type="entry name" value="Adenine_deam_C"/>
</dbReference>
<evidence type="ECO:0000256" key="2">
    <source>
        <dbReference type="ARBA" id="ARBA00012782"/>
    </source>
</evidence>
<dbReference type="PANTHER" id="PTHR11113">
    <property type="entry name" value="N-ACETYLGLUCOSAMINE-6-PHOSPHATE DEACETYLASE"/>
    <property type="match status" value="1"/>
</dbReference>
<dbReference type="EC" id="3.5.4.2" evidence="2 6"/>
<evidence type="ECO:0000313" key="10">
    <source>
        <dbReference type="Proteomes" id="UP000199608"/>
    </source>
</evidence>
<dbReference type="Proteomes" id="UP000199608">
    <property type="component" value="Unassembled WGS sequence"/>
</dbReference>
<evidence type="ECO:0000256" key="4">
    <source>
        <dbReference type="ARBA" id="ARBA00023211"/>
    </source>
</evidence>
<dbReference type="HAMAP" id="MF_01518">
    <property type="entry name" value="Adenine_deamin"/>
    <property type="match status" value="1"/>
</dbReference>
<comment type="cofactor">
    <cofactor evidence="6">
        <name>Mn(2+)</name>
        <dbReference type="ChEBI" id="CHEBI:29035"/>
    </cofactor>
</comment>
<dbReference type="Pfam" id="PF13382">
    <property type="entry name" value="Adenine_deam_C"/>
    <property type="match status" value="1"/>
</dbReference>
<evidence type="ECO:0000259" key="8">
    <source>
        <dbReference type="Pfam" id="PF13382"/>
    </source>
</evidence>
<dbReference type="AlphaFoldDB" id="A0A1H2DN41"/>